<dbReference type="EMBL" id="JAGGJU010000010">
    <property type="protein sequence ID" value="MBP1852128.1"/>
    <property type="molecule type" value="Genomic_DNA"/>
</dbReference>
<sequence>MADPDPLDIDWCARAVKLSQVEMALISGEMVTEARFGSDMMRYANASLQDVQWALREAKAQCMLARGLKPARTRFAKRGVMRLY</sequence>
<comment type="caution">
    <text evidence="1">The sequence shown here is derived from an EMBL/GenBank/DDBJ whole genome shotgun (WGS) entry which is preliminary data.</text>
</comment>
<evidence type="ECO:0000313" key="2">
    <source>
        <dbReference type="Proteomes" id="UP000759443"/>
    </source>
</evidence>
<protein>
    <submittedName>
        <fullName evidence="1">Uncharacterized protein</fullName>
    </submittedName>
</protein>
<reference evidence="1 2" key="1">
    <citation type="submission" date="2021-03" db="EMBL/GenBank/DDBJ databases">
        <title>Genomic Encyclopedia of Type Strains, Phase IV (KMG-IV): sequencing the most valuable type-strain genomes for metagenomic binning, comparative biology and taxonomic classification.</title>
        <authorList>
            <person name="Goeker M."/>
        </authorList>
    </citation>
    <scope>NUCLEOTIDE SEQUENCE [LARGE SCALE GENOMIC DNA]</scope>
    <source>
        <strain evidence="1 2">DSM 21600</strain>
    </source>
</reference>
<organism evidence="1 2">
    <name type="scientific">Rhizobium halophytocola</name>
    <dbReference type="NCBI Taxonomy" id="735519"/>
    <lineage>
        <taxon>Bacteria</taxon>
        <taxon>Pseudomonadati</taxon>
        <taxon>Pseudomonadota</taxon>
        <taxon>Alphaproteobacteria</taxon>
        <taxon>Hyphomicrobiales</taxon>
        <taxon>Rhizobiaceae</taxon>
        <taxon>Rhizobium/Agrobacterium group</taxon>
        <taxon>Rhizobium</taxon>
    </lineage>
</organism>
<name>A0ABS4E2G7_9HYPH</name>
<evidence type="ECO:0000313" key="1">
    <source>
        <dbReference type="EMBL" id="MBP1852128.1"/>
    </source>
</evidence>
<dbReference type="Proteomes" id="UP000759443">
    <property type="component" value="Unassembled WGS sequence"/>
</dbReference>
<gene>
    <name evidence="1" type="ORF">J2Z17_003583</name>
</gene>
<keyword evidence="2" id="KW-1185">Reference proteome</keyword>
<accession>A0ABS4E2G7</accession>
<proteinExistence type="predicted"/>
<dbReference type="RefSeq" id="WP_209946977.1">
    <property type="nucleotide sequence ID" value="NZ_JAGGJU010000010.1"/>
</dbReference>